<reference evidence="2 3" key="1">
    <citation type="journal article" date="2020" name="Nature">
        <title>Six reference-quality genomes reveal evolution of bat adaptations.</title>
        <authorList>
            <person name="Jebb D."/>
            <person name="Huang Z."/>
            <person name="Pippel M."/>
            <person name="Hughes G.M."/>
            <person name="Lavrichenko K."/>
            <person name="Devanna P."/>
            <person name="Winkler S."/>
            <person name="Jermiin L.S."/>
            <person name="Skirmuntt E.C."/>
            <person name="Katzourakis A."/>
            <person name="Burkitt-Gray L."/>
            <person name="Ray D.A."/>
            <person name="Sullivan K.A.M."/>
            <person name="Roscito J.G."/>
            <person name="Kirilenko B.M."/>
            <person name="Davalos L.M."/>
            <person name="Corthals A.P."/>
            <person name="Power M.L."/>
            <person name="Jones G."/>
            <person name="Ransome R.D."/>
            <person name="Dechmann D.K.N."/>
            <person name="Locatelli A.G."/>
            <person name="Puechmaille S.J."/>
            <person name="Fedrigo O."/>
            <person name="Jarvis E.D."/>
            <person name="Hiller M."/>
            <person name="Vernes S.C."/>
            <person name="Myers E.W."/>
            <person name="Teeling E.C."/>
        </authorList>
    </citation>
    <scope>NUCLEOTIDE SEQUENCE [LARGE SCALE GENOMIC DNA]</scope>
    <source>
        <strain evidence="2">MRouAeg1</strain>
        <tissue evidence="2">Muscle</tissue>
    </source>
</reference>
<organism evidence="2 3">
    <name type="scientific">Rousettus aegyptiacus</name>
    <name type="common">Egyptian fruit bat</name>
    <name type="synonym">Pteropus aegyptiacus</name>
    <dbReference type="NCBI Taxonomy" id="9407"/>
    <lineage>
        <taxon>Eukaryota</taxon>
        <taxon>Metazoa</taxon>
        <taxon>Chordata</taxon>
        <taxon>Craniata</taxon>
        <taxon>Vertebrata</taxon>
        <taxon>Euteleostomi</taxon>
        <taxon>Mammalia</taxon>
        <taxon>Eutheria</taxon>
        <taxon>Laurasiatheria</taxon>
        <taxon>Chiroptera</taxon>
        <taxon>Yinpterochiroptera</taxon>
        <taxon>Pteropodoidea</taxon>
        <taxon>Pteropodidae</taxon>
        <taxon>Rousettinae</taxon>
        <taxon>Rousettus</taxon>
    </lineage>
</organism>
<comment type="caution">
    <text evidence="2">The sequence shown here is derived from an EMBL/GenBank/DDBJ whole genome shotgun (WGS) entry which is preliminary data.</text>
</comment>
<feature type="domain" description="NVL2 nucleolin binding" evidence="1">
    <location>
        <begin position="2"/>
        <end position="58"/>
    </location>
</feature>
<dbReference type="Gene3D" id="1.10.10.2010">
    <property type="match status" value="1"/>
</dbReference>
<name>A0A7J8B9Z1_ROUAE</name>
<sequence length="105" mass="12150">MKPRPASFVDNKLKQRVIQYLTSNRCGKYVDTGVLASDLQRMYSIDYGRRKRNAFRIQKSSSVTDYVEIFLTYVPSIVLTGTDLVRAVITFHKISLVNLFQFLTH</sequence>
<accession>A0A7J8B9Z1</accession>
<keyword evidence="3" id="KW-1185">Reference proteome</keyword>
<protein>
    <submittedName>
        <fullName evidence="2">Nuclear VCP like</fullName>
    </submittedName>
</protein>
<dbReference type="FunFam" id="1.10.10.2010:FF:000001">
    <property type="entry name" value="Nuclear valosin-containing protein-like"/>
    <property type="match status" value="1"/>
</dbReference>
<dbReference type="Pfam" id="PF16725">
    <property type="entry name" value="Nucleolin_bd"/>
    <property type="match status" value="1"/>
</dbReference>
<dbReference type="AlphaFoldDB" id="A0A7J8B9Z1"/>
<evidence type="ECO:0000313" key="3">
    <source>
        <dbReference type="Proteomes" id="UP000593571"/>
    </source>
</evidence>
<evidence type="ECO:0000313" key="2">
    <source>
        <dbReference type="EMBL" id="KAF6395514.1"/>
    </source>
</evidence>
<dbReference type="InterPro" id="IPR031996">
    <property type="entry name" value="NVL2_nucleolin-bd"/>
</dbReference>
<evidence type="ECO:0000259" key="1">
    <source>
        <dbReference type="Pfam" id="PF16725"/>
    </source>
</evidence>
<proteinExistence type="predicted"/>
<dbReference type="InterPro" id="IPR038100">
    <property type="entry name" value="NLV2_N_sf"/>
</dbReference>
<dbReference type="EMBL" id="JACASE010000018">
    <property type="protein sequence ID" value="KAF6395514.1"/>
    <property type="molecule type" value="Genomic_DNA"/>
</dbReference>
<gene>
    <name evidence="2" type="ORF">HJG63_014507</name>
</gene>
<dbReference type="Proteomes" id="UP000593571">
    <property type="component" value="Unassembled WGS sequence"/>
</dbReference>